<name>A0ABS3Y252_9ACTN</name>
<dbReference type="InterPro" id="IPR036365">
    <property type="entry name" value="PGBD-like_sf"/>
</dbReference>
<keyword evidence="2" id="KW-0812">Transmembrane</keyword>
<feature type="domain" description="Peptidoglycan binding-like" evidence="3">
    <location>
        <begin position="187"/>
        <end position="234"/>
    </location>
</feature>
<keyword evidence="2" id="KW-1133">Transmembrane helix</keyword>
<dbReference type="InterPro" id="IPR002477">
    <property type="entry name" value="Peptidoglycan-bd-like"/>
</dbReference>
<protein>
    <submittedName>
        <fullName evidence="4">Peptidoglycan-binding protein</fullName>
    </submittedName>
</protein>
<dbReference type="SUPFAM" id="SSF47090">
    <property type="entry name" value="PGBD-like"/>
    <property type="match status" value="1"/>
</dbReference>
<dbReference type="Proteomes" id="UP000721954">
    <property type="component" value="Unassembled WGS sequence"/>
</dbReference>
<evidence type="ECO:0000256" key="1">
    <source>
        <dbReference type="SAM" id="MobiDB-lite"/>
    </source>
</evidence>
<dbReference type="EMBL" id="JAFFZM010000017">
    <property type="protein sequence ID" value="MBO8201731.1"/>
    <property type="molecule type" value="Genomic_DNA"/>
</dbReference>
<gene>
    <name evidence="4" type="ORF">JW613_26040</name>
</gene>
<dbReference type="InterPro" id="IPR036366">
    <property type="entry name" value="PGBDSf"/>
</dbReference>
<feature type="region of interest" description="Disordered" evidence="1">
    <location>
        <begin position="1"/>
        <end position="34"/>
    </location>
</feature>
<feature type="region of interest" description="Disordered" evidence="1">
    <location>
        <begin position="291"/>
        <end position="333"/>
    </location>
</feature>
<accession>A0ABS3Y252</accession>
<keyword evidence="2" id="KW-0472">Membrane</keyword>
<feature type="compositionally biased region" description="Gly residues" evidence="1">
    <location>
        <begin position="316"/>
        <end position="325"/>
    </location>
</feature>
<sequence>MTAQQQEPAGGRAKAEDTDSSDTDGALGGAGRGRHPLRTSLLVLAAATAVGAAGVAATGAFPGQAKSAGTPRATGPQKTAPVERTTLTRTETVDGTLGFGTPTTVQQAATGNQPDDGGDSGGGSAQQPGRNTGNSNSSQEAGIVTWLPEEGATLSRGDTVYSVDEHKVPLLYGSKPFYRTLRPGVAGDDVETLEKNLAELGYSGFTVDEEFTSGTAQAVRDWQDDLHREATGEVAPGDAVVASGARRVAEQRTSPGALAGGEALTWTGTDRIVEVELEAGLESLVEKGTKATIGLPDGGTAQAEVTDIGTPSGGQETSGGGQGSEDGGDGGAEEATLPVELKVGSQQKLGRYQAASVDVILKAQTREDVLAVPVNALLAEPGGGYAVETRGADGRSRRIPVRLGMFADGKVEVSGTGIEEGLDVGVPR</sequence>
<evidence type="ECO:0000259" key="3">
    <source>
        <dbReference type="Pfam" id="PF01471"/>
    </source>
</evidence>
<feature type="region of interest" description="Disordered" evidence="1">
    <location>
        <begin position="60"/>
        <end position="139"/>
    </location>
</feature>
<organism evidence="4 5">
    <name type="scientific">Streptomyces smyrnaeus</name>
    <dbReference type="NCBI Taxonomy" id="1387713"/>
    <lineage>
        <taxon>Bacteria</taxon>
        <taxon>Bacillati</taxon>
        <taxon>Actinomycetota</taxon>
        <taxon>Actinomycetes</taxon>
        <taxon>Kitasatosporales</taxon>
        <taxon>Streptomycetaceae</taxon>
        <taxon>Streptomyces</taxon>
    </lineage>
</organism>
<evidence type="ECO:0000256" key="2">
    <source>
        <dbReference type="SAM" id="Phobius"/>
    </source>
</evidence>
<dbReference type="Gene3D" id="1.10.101.10">
    <property type="entry name" value="PGBD-like superfamily/PGBD"/>
    <property type="match status" value="1"/>
</dbReference>
<evidence type="ECO:0000313" key="4">
    <source>
        <dbReference type="EMBL" id="MBO8201731.1"/>
    </source>
</evidence>
<feature type="compositionally biased region" description="Low complexity" evidence="1">
    <location>
        <begin position="82"/>
        <end position="96"/>
    </location>
</feature>
<comment type="caution">
    <text evidence="4">The sequence shown here is derived from an EMBL/GenBank/DDBJ whole genome shotgun (WGS) entry which is preliminary data.</text>
</comment>
<dbReference type="GeneID" id="96262085"/>
<feature type="compositionally biased region" description="Polar residues" evidence="1">
    <location>
        <begin position="130"/>
        <end position="139"/>
    </location>
</feature>
<keyword evidence="5" id="KW-1185">Reference proteome</keyword>
<reference evidence="4 5" key="1">
    <citation type="submission" date="2021-02" db="EMBL/GenBank/DDBJ databases">
        <title>Streptomyces spirodelae sp. nov., isolated from duckweed.</title>
        <authorList>
            <person name="Saimee Y."/>
            <person name="Duangmal K."/>
        </authorList>
    </citation>
    <scope>NUCLEOTIDE SEQUENCE [LARGE SCALE GENOMIC DNA]</scope>
    <source>
        <strain evidence="4 5">DSM 42105</strain>
    </source>
</reference>
<evidence type="ECO:0000313" key="5">
    <source>
        <dbReference type="Proteomes" id="UP000721954"/>
    </source>
</evidence>
<proteinExistence type="predicted"/>
<dbReference type="Gene3D" id="2.40.420.20">
    <property type="match status" value="1"/>
</dbReference>
<feature type="compositionally biased region" description="Polar residues" evidence="1">
    <location>
        <begin position="101"/>
        <end position="110"/>
    </location>
</feature>
<dbReference type="Pfam" id="PF01471">
    <property type="entry name" value="PG_binding_1"/>
    <property type="match status" value="1"/>
</dbReference>
<feature type="transmembrane region" description="Helical" evidence="2">
    <location>
        <begin position="41"/>
        <end position="61"/>
    </location>
</feature>
<dbReference type="RefSeq" id="WP_209213345.1">
    <property type="nucleotide sequence ID" value="NZ_JAFFZM010000017.1"/>
</dbReference>